<sequence length="538" mass="56790">MTRRRAAALVLAAALALAPATSIPATATGAVTDTSTSIANAVTTASISGRLVDAAGHALPGLVVGMDLPRATGAYFTEQLKRTTITDADGYFTLKQPASGKRFLLRVHDPVSTDDPRAFQNDGRVLPTWIGSRAVQSHSRVAVPTGYRARTSAIASGTHRLAAPAGFDVAVEGASPSTTPTLSVLRRDGTTVAIAGVDDLTRGFIPGRYTIQASAPGYFTDSQRVTLDAGELDTTTLSLSRAPVITGVATVDGIPSRGAVTLHGPDGRLLDTDRPDAAGRYDLRGVHERGRHTITSTKKSVLTGKSQTIDISASSERVDIDLQMRRTSRTGVVAGTVRGAPGKGGTLVTLIPVAAPINGRGDTAAHASTIVQNGEKFRLRALPGTYRLVLRSRLVQPERWLVTTVRVKARSSTAVGTVTPKRRADAALAATLVHADSGKPVHDEALLLAAATSKSRPTISERDENYPGATARLRLGELMGGRYSLRIWGPPVNSDVETPMYAYKSPYYWTASDKVRVRSGQTTRMGTLPVTLHGGFLP</sequence>
<evidence type="ECO:0000313" key="3">
    <source>
        <dbReference type="Proteomes" id="UP000198520"/>
    </source>
</evidence>
<dbReference type="RefSeq" id="WP_093379668.1">
    <property type="nucleotide sequence ID" value="NZ_BNAN01000001.1"/>
</dbReference>
<proteinExistence type="predicted"/>
<feature type="chain" id="PRO_5011532318" description="Carboxypeptidase regulatory-like domain-containing protein" evidence="1">
    <location>
        <begin position="28"/>
        <end position="538"/>
    </location>
</feature>
<dbReference type="Proteomes" id="UP000198520">
    <property type="component" value="Unassembled WGS sequence"/>
</dbReference>
<dbReference type="InterPro" id="IPR013784">
    <property type="entry name" value="Carb-bd-like_fold"/>
</dbReference>
<keyword evidence="3" id="KW-1185">Reference proteome</keyword>
<dbReference type="OrthoDB" id="4484751at2"/>
<dbReference type="GO" id="GO:0030246">
    <property type="term" value="F:carbohydrate binding"/>
    <property type="evidence" value="ECO:0007669"/>
    <property type="project" value="InterPro"/>
</dbReference>
<accession>A0A1I2I155</accession>
<protein>
    <recommendedName>
        <fullName evidence="4">Carboxypeptidase regulatory-like domain-containing protein</fullName>
    </recommendedName>
</protein>
<evidence type="ECO:0008006" key="4">
    <source>
        <dbReference type="Google" id="ProtNLM"/>
    </source>
</evidence>
<name>A0A1I2I155_9MICO</name>
<dbReference type="AlphaFoldDB" id="A0A1I2I155"/>
<dbReference type="STRING" id="285351.SAMN04488035_2621"/>
<feature type="signal peptide" evidence="1">
    <location>
        <begin position="1"/>
        <end position="27"/>
    </location>
</feature>
<dbReference type="SUPFAM" id="SSF49452">
    <property type="entry name" value="Starch-binding domain-like"/>
    <property type="match status" value="1"/>
</dbReference>
<dbReference type="EMBL" id="FONZ01000006">
    <property type="protein sequence ID" value="SFF35360.1"/>
    <property type="molecule type" value="Genomic_DNA"/>
</dbReference>
<evidence type="ECO:0000256" key="1">
    <source>
        <dbReference type="SAM" id="SignalP"/>
    </source>
</evidence>
<organism evidence="2 3">
    <name type="scientific">Flavimobilis marinus</name>
    <dbReference type="NCBI Taxonomy" id="285351"/>
    <lineage>
        <taxon>Bacteria</taxon>
        <taxon>Bacillati</taxon>
        <taxon>Actinomycetota</taxon>
        <taxon>Actinomycetes</taxon>
        <taxon>Micrococcales</taxon>
        <taxon>Jonesiaceae</taxon>
        <taxon>Flavimobilis</taxon>
    </lineage>
</organism>
<evidence type="ECO:0000313" key="2">
    <source>
        <dbReference type="EMBL" id="SFF35360.1"/>
    </source>
</evidence>
<reference evidence="3" key="1">
    <citation type="submission" date="2016-10" db="EMBL/GenBank/DDBJ databases">
        <authorList>
            <person name="Varghese N."/>
            <person name="Submissions S."/>
        </authorList>
    </citation>
    <scope>NUCLEOTIDE SEQUENCE [LARGE SCALE GENOMIC DNA]</scope>
    <source>
        <strain evidence="3">DSM 19083</strain>
    </source>
</reference>
<gene>
    <name evidence="2" type="ORF">SAMN04488035_2621</name>
</gene>
<keyword evidence="1" id="KW-0732">Signal</keyword>